<reference evidence="1" key="2">
    <citation type="journal article" date="2022" name="Microbiol. Resour. Announc.">
        <title>Metagenome Sequencing to Explore Phylogenomics of Terrestrial Cyanobacteria.</title>
        <authorList>
            <person name="Ward R.D."/>
            <person name="Stajich J.E."/>
            <person name="Johansen J.R."/>
            <person name="Huntemann M."/>
            <person name="Clum A."/>
            <person name="Foster B."/>
            <person name="Foster B."/>
            <person name="Roux S."/>
            <person name="Palaniappan K."/>
            <person name="Varghese N."/>
            <person name="Mukherjee S."/>
            <person name="Reddy T.B.K."/>
            <person name="Daum C."/>
            <person name="Copeland A."/>
            <person name="Chen I.A."/>
            <person name="Ivanova N.N."/>
            <person name="Kyrpides N.C."/>
            <person name="Shapiro N."/>
            <person name="Eloe-Fadrosh E.A."/>
            <person name="Pietrasiak N."/>
        </authorList>
    </citation>
    <scope>NUCLEOTIDE SEQUENCE</scope>
    <source>
        <strain evidence="1">JT2-VF2</strain>
    </source>
</reference>
<proteinExistence type="predicted"/>
<evidence type="ECO:0000313" key="2">
    <source>
        <dbReference type="Proteomes" id="UP000715781"/>
    </source>
</evidence>
<protein>
    <submittedName>
        <fullName evidence="1">Uncharacterized protein</fullName>
    </submittedName>
</protein>
<comment type="caution">
    <text evidence="1">The sequence shown here is derived from an EMBL/GenBank/DDBJ whole genome shotgun (WGS) entry which is preliminary data.</text>
</comment>
<evidence type="ECO:0000313" key="1">
    <source>
        <dbReference type="EMBL" id="MBW4566385.1"/>
    </source>
</evidence>
<dbReference type="Proteomes" id="UP000715781">
    <property type="component" value="Unassembled WGS sequence"/>
</dbReference>
<sequence length="73" mass="8193">MVRHTNFAWSQALEAGETKKLHLNTLSPPVTPAQRVWPHLTILGWSSTRCGDRCPTSECKTFGKIKNCHVTAF</sequence>
<dbReference type="EMBL" id="JAHHHN010000079">
    <property type="protein sequence ID" value="MBW4566385.1"/>
    <property type="molecule type" value="Genomic_DNA"/>
</dbReference>
<reference evidence="1" key="1">
    <citation type="submission" date="2021-05" db="EMBL/GenBank/DDBJ databases">
        <authorList>
            <person name="Pietrasiak N."/>
            <person name="Ward R."/>
            <person name="Stajich J.E."/>
            <person name="Kurbessoian T."/>
        </authorList>
    </citation>
    <scope>NUCLEOTIDE SEQUENCE</scope>
    <source>
        <strain evidence="1">JT2-VF2</strain>
    </source>
</reference>
<gene>
    <name evidence="1" type="ORF">KME32_36105</name>
</gene>
<name>A0A951Q923_9NOST</name>
<accession>A0A951Q923</accession>
<dbReference type="AlphaFoldDB" id="A0A951Q923"/>
<organism evidence="1 2">
    <name type="scientific">Mojavia pulchra JT2-VF2</name>
    <dbReference type="NCBI Taxonomy" id="287848"/>
    <lineage>
        <taxon>Bacteria</taxon>
        <taxon>Bacillati</taxon>
        <taxon>Cyanobacteriota</taxon>
        <taxon>Cyanophyceae</taxon>
        <taxon>Nostocales</taxon>
        <taxon>Nostocaceae</taxon>
    </lineage>
</organism>